<dbReference type="GO" id="GO:1904047">
    <property type="term" value="F:S-adenosyl-L-methionine binding"/>
    <property type="evidence" value="ECO:0007669"/>
    <property type="project" value="UniProtKB-UniRule"/>
</dbReference>
<evidence type="ECO:0000313" key="10">
    <source>
        <dbReference type="EMBL" id="AWM38958.1"/>
    </source>
</evidence>
<proteinExistence type="inferred from homology"/>
<keyword evidence="4 8" id="KW-0460">Magnesium</keyword>
<accession>A0A2Z3GZR5</accession>
<organism evidence="10 11">
    <name type="scientific">Gemmata obscuriglobus</name>
    <dbReference type="NCBI Taxonomy" id="114"/>
    <lineage>
        <taxon>Bacteria</taxon>
        <taxon>Pseudomonadati</taxon>
        <taxon>Planctomycetota</taxon>
        <taxon>Planctomycetia</taxon>
        <taxon>Gemmatales</taxon>
        <taxon>Gemmataceae</taxon>
        <taxon>Gemmata</taxon>
    </lineage>
</organism>
<dbReference type="HAMAP" id="MF_00917">
    <property type="entry name" value="QueE"/>
    <property type="match status" value="1"/>
</dbReference>
<sequence>MSEPKRTLLADVPPEARHRVTLLRDLPAGELLVHEIYLSVQGESTFAGLPCVFVRTSVCDSRCRWCDTPHAFTQGTRVPRAEVLGKVLSFGCPLVEITGGEPLLQPDVLPLMSELCAAGKTVLLETSGAHDVSAVDPRVHIIMDVKCPASGESHRNRWANFDALKPTDQIKFVIASRADWDWAVGVIRAHKLDERFACLVSCVFSDLKPVELVGWLLASGLHRVRMQLQMHKYIWEPNARGV</sequence>
<dbReference type="InterPro" id="IPR013785">
    <property type="entry name" value="Aldolase_TIM"/>
</dbReference>
<evidence type="ECO:0000256" key="5">
    <source>
        <dbReference type="ARBA" id="ARBA00023004"/>
    </source>
</evidence>
<dbReference type="GO" id="GO:0008616">
    <property type="term" value="P:tRNA queuosine(34) biosynthetic process"/>
    <property type="evidence" value="ECO:0007669"/>
    <property type="project" value="UniProtKB-UniRule"/>
</dbReference>
<evidence type="ECO:0000256" key="6">
    <source>
        <dbReference type="ARBA" id="ARBA00023014"/>
    </source>
</evidence>
<dbReference type="Pfam" id="PF04055">
    <property type="entry name" value="Radical_SAM"/>
    <property type="match status" value="1"/>
</dbReference>
<dbReference type="Gene3D" id="3.20.20.70">
    <property type="entry name" value="Aldolase class I"/>
    <property type="match status" value="1"/>
</dbReference>
<feature type="binding site" evidence="8">
    <location>
        <begin position="65"/>
        <end position="67"/>
    </location>
    <ligand>
        <name>S-adenosyl-L-methionine</name>
        <dbReference type="ChEBI" id="CHEBI:59789"/>
    </ligand>
</feature>
<dbReference type="GO" id="GO:0000287">
    <property type="term" value="F:magnesium ion binding"/>
    <property type="evidence" value="ECO:0007669"/>
    <property type="project" value="UniProtKB-UniRule"/>
</dbReference>
<evidence type="ECO:0000256" key="7">
    <source>
        <dbReference type="ARBA" id="ARBA00023239"/>
    </source>
</evidence>
<dbReference type="GO" id="GO:0051539">
    <property type="term" value="F:4 iron, 4 sulfur cluster binding"/>
    <property type="evidence" value="ECO:0007669"/>
    <property type="project" value="UniProtKB-UniRule"/>
</dbReference>
<keyword evidence="11" id="KW-1185">Reference proteome</keyword>
<comment type="subunit">
    <text evidence="8">Homodimer.</text>
</comment>
<comment type="similarity">
    <text evidence="8">Belongs to the radical SAM superfamily. 7-carboxy-7-deazaguanine synthase family.</text>
</comment>
<evidence type="ECO:0000256" key="3">
    <source>
        <dbReference type="ARBA" id="ARBA00022723"/>
    </source>
</evidence>
<feature type="binding site" evidence="8">
    <location>
        <position position="68"/>
    </location>
    <ligand>
        <name>Mg(2+)</name>
        <dbReference type="ChEBI" id="CHEBI:18420"/>
    </ligand>
</feature>
<comment type="cofactor">
    <cofactor evidence="8">
        <name>[4Fe-4S] cluster</name>
        <dbReference type="ChEBI" id="CHEBI:49883"/>
    </cofactor>
    <text evidence="8">Binds 1 [4Fe-4S] cluster. The cluster is coordinated with 3 cysteines and an exchangeable S-adenosyl-L-methionine.</text>
</comment>
<dbReference type="SUPFAM" id="SSF102114">
    <property type="entry name" value="Radical SAM enzymes"/>
    <property type="match status" value="1"/>
</dbReference>
<evidence type="ECO:0000256" key="4">
    <source>
        <dbReference type="ARBA" id="ARBA00022842"/>
    </source>
</evidence>
<dbReference type="Proteomes" id="UP000245802">
    <property type="component" value="Chromosome"/>
</dbReference>
<dbReference type="InterPro" id="IPR058240">
    <property type="entry name" value="rSAM_sf"/>
</dbReference>
<dbReference type="KEGG" id="gog:C1280_19515"/>
<keyword evidence="5 8" id="KW-0408">Iron</keyword>
<dbReference type="PANTHER" id="PTHR42836:SF1">
    <property type="entry name" value="7-CARBOXY-7-DEAZAGUANINE SYNTHASE"/>
    <property type="match status" value="1"/>
</dbReference>
<dbReference type="PIRSF" id="PIRSF000370">
    <property type="entry name" value="QueE"/>
    <property type="match status" value="1"/>
</dbReference>
<evidence type="ECO:0000256" key="1">
    <source>
        <dbReference type="ARBA" id="ARBA00022485"/>
    </source>
</evidence>
<comment type="pathway">
    <text evidence="8">Purine metabolism; 7-cyano-7-deazaguanine biosynthesis.</text>
</comment>
<comment type="cofactor">
    <cofactor evidence="8">
        <name>Mg(2+)</name>
        <dbReference type="ChEBI" id="CHEBI:18420"/>
    </cofactor>
</comment>
<reference evidence="10 11" key="1">
    <citation type="submission" date="2018-01" db="EMBL/GenBank/DDBJ databases">
        <title>G. obscuriglobus.</title>
        <authorList>
            <person name="Franke J."/>
            <person name="Blomberg W."/>
            <person name="Selmecki A."/>
        </authorList>
    </citation>
    <scope>NUCLEOTIDE SEQUENCE [LARGE SCALE GENOMIC DNA]</scope>
    <source>
        <strain evidence="10 11">DSM 5831</strain>
    </source>
</reference>
<keyword evidence="2 8" id="KW-0949">S-adenosyl-L-methionine</keyword>
<evidence type="ECO:0000259" key="9">
    <source>
        <dbReference type="PROSITE" id="PS51918"/>
    </source>
</evidence>
<comment type="caution">
    <text evidence="8">Lacks conserved residue(s) required for the propagation of feature annotation.</text>
</comment>
<gene>
    <name evidence="8" type="primary">queE</name>
    <name evidence="10" type="ORF">C1280_19515</name>
</gene>
<comment type="function">
    <text evidence="8">Catalyzes the complex heterocyclic radical-mediated conversion of 6-carboxy-5,6,7,8-tetrahydropterin (CPH4) to 7-carboxy-7-deazaguanine (CDG), a step common to the biosynthetic pathways of all 7-deazapurine-containing compounds.</text>
</comment>
<dbReference type="PANTHER" id="PTHR42836">
    <property type="entry name" value="7-CARBOXY-7-DEAZAGUANINE SYNTHASE"/>
    <property type="match status" value="1"/>
</dbReference>
<dbReference type="EMBL" id="CP025958">
    <property type="protein sequence ID" value="AWM38958.1"/>
    <property type="molecule type" value="Genomic_DNA"/>
</dbReference>
<feature type="binding site" evidence="8">
    <location>
        <position position="100"/>
    </location>
    <ligand>
        <name>S-adenosyl-L-methionine</name>
        <dbReference type="ChEBI" id="CHEBI:59789"/>
    </ligand>
</feature>
<keyword evidence="7 8" id="KW-0456">Lyase</keyword>
<feature type="binding site" evidence="8">
    <location>
        <position position="63"/>
    </location>
    <ligand>
        <name>[4Fe-4S] cluster</name>
        <dbReference type="ChEBI" id="CHEBI:49883"/>
        <note>4Fe-4S-S-AdoMet</note>
    </ligand>
</feature>
<keyword evidence="1 8" id="KW-0004">4Fe-4S</keyword>
<dbReference type="UniPathway" id="UPA00391"/>
<name>A0A2Z3GZR5_9BACT</name>
<dbReference type="EC" id="4.3.99.3" evidence="8"/>
<feature type="domain" description="Radical SAM core" evidence="9">
    <location>
        <begin position="46"/>
        <end position="237"/>
    </location>
</feature>
<evidence type="ECO:0000256" key="8">
    <source>
        <dbReference type="HAMAP-Rule" id="MF_00917"/>
    </source>
</evidence>
<feature type="binding site" evidence="8">
    <location>
        <position position="59"/>
    </location>
    <ligand>
        <name>[4Fe-4S] cluster</name>
        <dbReference type="ChEBI" id="CHEBI:49883"/>
        <note>4Fe-4S-S-AdoMet</note>
    </ligand>
</feature>
<comment type="cofactor">
    <cofactor evidence="8">
        <name>S-adenosyl-L-methionine</name>
        <dbReference type="ChEBI" id="CHEBI:59789"/>
    </cofactor>
    <text evidence="8">Binds 1 S-adenosyl-L-methionine per subunit.</text>
</comment>
<evidence type="ECO:0000313" key="11">
    <source>
        <dbReference type="Proteomes" id="UP000245802"/>
    </source>
</evidence>
<feature type="binding site" evidence="8">
    <location>
        <position position="66"/>
    </location>
    <ligand>
        <name>[4Fe-4S] cluster</name>
        <dbReference type="ChEBI" id="CHEBI:49883"/>
        <note>4Fe-4S-S-AdoMet</note>
    </ligand>
</feature>
<keyword evidence="6 8" id="KW-0411">Iron-sulfur</keyword>
<dbReference type="InterPro" id="IPR024924">
    <property type="entry name" value="7-CO-7-deazaguanine_synth-like"/>
</dbReference>
<keyword evidence="3 8" id="KW-0479">Metal-binding</keyword>
<feature type="binding site" evidence="8">
    <location>
        <begin position="40"/>
        <end position="42"/>
    </location>
    <ligand>
        <name>substrate</name>
    </ligand>
</feature>
<dbReference type="SFLD" id="SFLDS00029">
    <property type="entry name" value="Radical_SAM"/>
    <property type="match status" value="1"/>
</dbReference>
<dbReference type="OrthoDB" id="9792276at2"/>
<dbReference type="RefSeq" id="WP_010048114.1">
    <property type="nucleotide sequence ID" value="NZ_CP025958.1"/>
</dbReference>
<protein>
    <recommendedName>
        <fullName evidence="8">7-carboxy-7-deazaguanine synthase</fullName>
        <shortName evidence="8">CDG synthase</shortName>
        <ecNumber evidence="8">4.3.99.3</ecNumber>
    </recommendedName>
    <alternativeName>
        <fullName evidence="8">Queuosine biosynthesis protein QueE</fullName>
    </alternativeName>
</protein>
<feature type="binding site" evidence="8">
    <location>
        <position position="55"/>
    </location>
    <ligand>
        <name>substrate</name>
    </ligand>
</feature>
<feature type="binding site" evidence="8">
    <location>
        <position position="98"/>
    </location>
    <ligand>
        <name>substrate</name>
    </ligand>
</feature>
<dbReference type="InterPro" id="IPR007197">
    <property type="entry name" value="rSAM"/>
</dbReference>
<dbReference type="PROSITE" id="PS51918">
    <property type="entry name" value="RADICAL_SAM"/>
    <property type="match status" value="1"/>
</dbReference>
<keyword evidence="8" id="KW-0671">Queuosine biosynthesis</keyword>
<dbReference type="GO" id="GO:0016840">
    <property type="term" value="F:carbon-nitrogen lyase activity"/>
    <property type="evidence" value="ECO:0007669"/>
    <property type="project" value="UniProtKB-UniRule"/>
</dbReference>
<comment type="catalytic activity">
    <reaction evidence="8">
        <text>6-carboxy-5,6,7,8-tetrahydropterin + H(+) = 7-carboxy-7-carbaguanine + NH4(+)</text>
        <dbReference type="Rhea" id="RHEA:27974"/>
        <dbReference type="ChEBI" id="CHEBI:15378"/>
        <dbReference type="ChEBI" id="CHEBI:28938"/>
        <dbReference type="ChEBI" id="CHEBI:61032"/>
        <dbReference type="ChEBI" id="CHEBI:61036"/>
        <dbReference type="EC" id="4.3.99.3"/>
    </reaction>
</comment>
<evidence type="ECO:0000256" key="2">
    <source>
        <dbReference type="ARBA" id="ARBA00022691"/>
    </source>
</evidence>
<dbReference type="AlphaFoldDB" id="A0A2Z3GZR5"/>